<evidence type="ECO:0000256" key="1">
    <source>
        <dbReference type="ARBA" id="ARBA00008416"/>
    </source>
</evidence>
<sequence>MNNHTAVLTPSRGSALTPRQVVFRTRGNGHGSITRLVSPSDLGELIKPFVFLDHAVVVPTGKPMFGMHPHSGIATLTTVLSGGISYADTTGKTGELPAGGLEWMKAGNGVWHDGNVLPGEAVRLFQLWVALPPAQENSPAESQYVPPGRVQQDGPVRVILGRHGSAVSEIRAPENINYFHVQLDAGETWRYLPPAGHNVSWLAIDKGRLSASETIEAGQFALFEEAAGAPIEVYAEEATSFVFGSAAKHPYPLVLGHYSVHTNADALAQGEAEIRRIGRELAAHRRGSAARNA</sequence>
<organism evidence="4 5">
    <name type="scientific">Paraburkholderia monticola</name>
    <dbReference type="NCBI Taxonomy" id="1399968"/>
    <lineage>
        <taxon>Bacteria</taxon>
        <taxon>Pseudomonadati</taxon>
        <taxon>Pseudomonadota</taxon>
        <taxon>Betaproteobacteria</taxon>
        <taxon>Burkholderiales</taxon>
        <taxon>Burkholderiaceae</taxon>
        <taxon>Paraburkholderia</taxon>
    </lineage>
</organism>
<protein>
    <submittedName>
        <fullName evidence="4">Pirin</fullName>
    </submittedName>
</protein>
<keyword evidence="5" id="KW-1185">Reference proteome</keyword>
<dbReference type="PANTHER" id="PTHR13903:SF8">
    <property type="entry name" value="PIRIN"/>
    <property type="match status" value="1"/>
</dbReference>
<dbReference type="Pfam" id="PF02678">
    <property type="entry name" value="Pirin"/>
    <property type="match status" value="1"/>
</dbReference>
<dbReference type="EMBL" id="LRBG01000039">
    <property type="protein sequence ID" value="KXU82408.1"/>
    <property type="molecule type" value="Genomic_DNA"/>
</dbReference>
<proteinExistence type="inferred from homology"/>
<dbReference type="InterPro" id="IPR003829">
    <property type="entry name" value="Pirin_N_dom"/>
</dbReference>
<feature type="domain" description="Pirin N-terminal" evidence="3">
    <location>
        <begin position="42"/>
        <end position="129"/>
    </location>
</feature>
<dbReference type="RefSeq" id="WP_062137418.1">
    <property type="nucleotide sequence ID" value="NZ_LRBG01000039.1"/>
</dbReference>
<evidence type="ECO:0000313" key="4">
    <source>
        <dbReference type="EMBL" id="KXU82408.1"/>
    </source>
</evidence>
<dbReference type="PANTHER" id="PTHR13903">
    <property type="entry name" value="PIRIN-RELATED"/>
    <property type="match status" value="1"/>
</dbReference>
<gene>
    <name evidence="4" type="ORF">CI15_33255</name>
</gene>
<accession>A0A149PBL1</accession>
<name>A0A149PBL1_9BURK</name>
<reference evidence="4 5" key="1">
    <citation type="journal article" date="2015" name="Int. J. Syst. Evol. Microbiol.">
        <title>Burkholderia monticola sp. nov., isolated from mountain soil.</title>
        <authorList>
            <person name="Baek I."/>
            <person name="Seo B."/>
            <person name="Lee I."/>
            <person name="Yi H."/>
            <person name="Chun J."/>
        </authorList>
    </citation>
    <scope>NUCLEOTIDE SEQUENCE [LARGE SCALE GENOMIC DNA]</scope>
    <source>
        <strain evidence="4 5">JC2948</strain>
    </source>
</reference>
<comment type="similarity">
    <text evidence="1 2">Belongs to the pirin family.</text>
</comment>
<dbReference type="InterPro" id="IPR014710">
    <property type="entry name" value="RmlC-like_jellyroll"/>
</dbReference>
<dbReference type="InterPro" id="IPR012093">
    <property type="entry name" value="Pirin"/>
</dbReference>
<dbReference type="Gene3D" id="2.60.120.10">
    <property type="entry name" value="Jelly Rolls"/>
    <property type="match status" value="1"/>
</dbReference>
<dbReference type="SUPFAM" id="SSF51182">
    <property type="entry name" value="RmlC-like cupins"/>
    <property type="match status" value="1"/>
</dbReference>
<dbReference type="OrthoDB" id="321327at2"/>
<dbReference type="Proteomes" id="UP000075613">
    <property type="component" value="Unassembled WGS sequence"/>
</dbReference>
<dbReference type="STRING" id="1399968.CI15_33255"/>
<evidence type="ECO:0000313" key="5">
    <source>
        <dbReference type="Proteomes" id="UP000075613"/>
    </source>
</evidence>
<evidence type="ECO:0000256" key="2">
    <source>
        <dbReference type="RuleBase" id="RU003457"/>
    </source>
</evidence>
<comment type="caution">
    <text evidence="4">The sequence shown here is derived from an EMBL/GenBank/DDBJ whole genome shotgun (WGS) entry which is preliminary data.</text>
</comment>
<dbReference type="PIRSF" id="PIRSF006232">
    <property type="entry name" value="Pirin"/>
    <property type="match status" value="1"/>
</dbReference>
<dbReference type="InterPro" id="IPR011051">
    <property type="entry name" value="RmlC_Cupin_sf"/>
</dbReference>
<dbReference type="AlphaFoldDB" id="A0A149PBL1"/>
<evidence type="ECO:0000259" key="3">
    <source>
        <dbReference type="Pfam" id="PF02678"/>
    </source>
</evidence>